<feature type="region of interest" description="Disordered" evidence="3">
    <location>
        <begin position="706"/>
        <end position="752"/>
    </location>
</feature>
<dbReference type="InterPro" id="IPR050613">
    <property type="entry name" value="Sec_Metabolite_Reg"/>
</dbReference>
<feature type="compositionally biased region" description="Low complexity" evidence="3">
    <location>
        <begin position="240"/>
        <end position="251"/>
    </location>
</feature>
<evidence type="ECO:0000313" key="4">
    <source>
        <dbReference type="EMBL" id="KAG0659145.1"/>
    </source>
</evidence>
<dbReference type="PANTHER" id="PTHR31001:SF90">
    <property type="entry name" value="CENTROMERE DNA-BINDING PROTEIN COMPLEX CBF3 SUBUNIT B"/>
    <property type="match status" value="1"/>
</dbReference>
<keyword evidence="5" id="KW-1185">Reference proteome</keyword>
<evidence type="ECO:0000256" key="3">
    <source>
        <dbReference type="SAM" id="MobiDB-lite"/>
    </source>
</evidence>
<feature type="compositionally biased region" description="Polar residues" evidence="3">
    <location>
        <begin position="177"/>
        <end position="188"/>
    </location>
</feature>
<comment type="caution">
    <text evidence="4">The sequence shown here is derived from an EMBL/GenBank/DDBJ whole genome shotgun (WGS) entry which is preliminary data.</text>
</comment>
<organism evidence="4 5">
    <name type="scientific">Rhodotorula mucilaginosa</name>
    <name type="common">Yeast</name>
    <name type="synonym">Rhodotorula rubra</name>
    <dbReference type="NCBI Taxonomy" id="5537"/>
    <lineage>
        <taxon>Eukaryota</taxon>
        <taxon>Fungi</taxon>
        <taxon>Dikarya</taxon>
        <taxon>Basidiomycota</taxon>
        <taxon>Pucciniomycotina</taxon>
        <taxon>Microbotryomycetes</taxon>
        <taxon>Sporidiobolales</taxon>
        <taxon>Sporidiobolaceae</taxon>
        <taxon>Rhodotorula</taxon>
    </lineage>
</organism>
<dbReference type="OrthoDB" id="3364175at2759"/>
<accession>A0A9P7B5H5</accession>
<protein>
    <recommendedName>
        <fullName evidence="6">Transcription factor domain-containing protein</fullName>
    </recommendedName>
</protein>
<sequence>MAEERGKVVVLPERTSRACTEMSPYGPRECETTNLTSPLGPTLRAQEDVVRPPAGLVPCGACIKRGAAASCSALPTKRKKPNVDAVQELNQRQASALDELRLFRTTLDSLKARLPALEYFVANSSLKEEDDDAELERIVRSFGDPVTTIVGGSSDGPESGEAGAGGSEPLQKRARTSIGQGQTSSTATAKGKGKQKQDPDEGEAGVEASVNLEFYALGRPRVWAEPNMRTSTVPVDESDSAATAGPSSSPSHRNAVLPPASEGQSESPVALFANGDALLRAAPTSEQEKIIFHQGLDVYGFHHAVIHAPDFYAQVEAFHELGNGRFDLASLAWLSAYFALLAVSAKLVTPEQQDEMGFNDAEMSACANRWFQCAIACLYRHNFLQNHDLACLQAIAILVLSGRDAGSATLIASLLHAGLSIAQDLGLHRLVSDEQWAAAFKDKPQRVRAKSLIDREIRKRVMWSLAHSDWFAIPYRTYSTLTRAQITTRLPLNARDEDLAKGEAVDRPRDEYTPAAWLLQYIEIGASMANAFESSRSDKSTAAQAYQRFLQADRELETLLKSLPTWLKPGAPTDGMPPCVEALRTTFFISLQHKILSIHRPFLARPSRATTYALSRKRVIDAARAILREAPRAKDIRLWTAIYHISVASFSLTLELYEQLKGPSPDNEAIRNEIQQALPTLEGLKSASAIADRGLGLVTPLLADEKRMREEGGAMQPKDKRKTKPTAVRTKSSTTASSAARTDQAPLTDGFSIPLASPTMSLDLVNNNDPTGPTASASPSLEPPFYPFGHGPPYDAFVGGMPHMYAPGALGGYPPHPHHQLPPWIFHEHYLHAQLSGGDDGGSAAPSPFPAGQNGWPAAASMSGALGMGLGMGLGGQVQAAPFGWDWSAQPDPVAGGGDEMGQTPETT</sequence>
<evidence type="ECO:0000256" key="2">
    <source>
        <dbReference type="ARBA" id="ARBA00023242"/>
    </source>
</evidence>
<dbReference type="GO" id="GO:0005634">
    <property type="term" value="C:nucleus"/>
    <property type="evidence" value="ECO:0007669"/>
    <property type="project" value="UniProtKB-SubCell"/>
</dbReference>
<comment type="subcellular location">
    <subcellularLocation>
        <location evidence="1">Nucleus</location>
    </subcellularLocation>
</comment>
<evidence type="ECO:0000313" key="5">
    <source>
        <dbReference type="Proteomes" id="UP000777482"/>
    </source>
</evidence>
<dbReference type="AlphaFoldDB" id="A0A9P7B5H5"/>
<dbReference type="Proteomes" id="UP000777482">
    <property type="component" value="Unassembled WGS sequence"/>
</dbReference>
<name>A0A9P7B5H5_RHOMI</name>
<evidence type="ECO:0000256" key="1">
    <source>
        <dbReference type="ARBA" id="ARBA00004123"/>
    </source>
</evidence>
<feature type="compositionally biased region" description="Low complexity" evidence="3">
    <location>
        <begin position="726"/>
        <end position="742"/>
    </location>
</feature>
<feature type="region of interest" description="Disordered" evidence="3">
    <location>
        <begin position="886"/>
        <end position="908"/>
    </location>
</feature>
<feature type="region of interest" description="Disordered" evidence="3">
    <location>
        <begin position="146"/>
        <end position="207"/>
    </location>
</feature>
<dbReference type="CDD" id="cd12148">
    <property type="entry name" value="fungal_TF_MHR"/>
    <property type="match status" value="1"/>
</dbReference>
<evidence type="ECO:0008006" key="6">
    <source>
        <dbReference type="Google" id="ProtNLM"/>
    </source>
</evidence>
<feature type="region of interest" description="Disordered" evidence="3">
    <location>
        <begin position="230"/>
        <end position="267"/>
    </location>
</feature>
<reference evidence="4 5" key="1">
    <citation type="submission" date="2020-11" db="EMBL/GenBank/DDBJ databases">
        <title>Kefir isolates.</title>
        <authorList>
            <person name="Marcisauskas S."/>
            <person name="Kim Y."/>
            <person name="Blasche S."/>
        </authorList>
    </citation>
    <scope>NUCLEOTIDE SEQUENCE [LARGE SCALE GENOMIC DNA]</scope>
    <source>
        <strain evidence="4 5">KR</strain>
    </source>
</reference>
<dbReference type="PANTHER" id="PTHR31001">
    <property type="entry name" value="UNCHARACTERIZED TRANSCRIPTIONAL REGULATORY PROTEIN"/>
    <property type="match status" value="1"/>
</dbReference>
<gene>
    <name evidence="4" type="ORF">C6P46_005316</name>
</gene>
<feature type="compositionally biased region" description="Low complexity" evidence="3">
    <location>
        <begin position="151"/>
        <end position="161"/>
    </location>
</feature>
<proteinExistence type="predicted"/>
<dbReference type="EMBL" id="PUHQ01000057">
    <property type="protein sequence ID" value="KAG0659145.1"/>
    <property type="molecule type" value="Genomic_DNA"/>
</dbReference>
<keyword evidence="2" id="KW-0539">Nucleus</keyword>